<dbReference type="AlphaFoldDB" id="A0A702L7W7"/>
<dbReference type="PROSITE" id="PS51257">
    <property type="entry name" value="PROKAR_LIPOPROTEIN"/>
    <property type="match status" value="1"/>
</dbReference>
<reference evidence="1" key="2">
    <citation type="submission" date="2018-07" db="EMBL/GenBank/DDBJ databases">
        <authorList>
            <consortium name="NCBI Pathogen Detection Project"/>
        </authorList>
    </citation>
    <scope>NUCLEOTIDE SEQUENCE</scope>
    <source>
        <strain evidence="1">12-2127</strain>
    </source>
</reference>
<reference evidence="1" key="1">
    <citation type="journal article" date="2018" name="Genome Biol.">
        <title>SKESA: strategic k-mer extension for scrupulous assemblies.</title>
        <authorList>
            <person name="Souvorov A."/>
            <person name="Agarwala R."/>
            <person name="Lipman D.J."/>
        </authorList>
    </citation>
    <scope>NUCLEOTIDE SEQUENCE</scope>
    <source>
        <strain evidence="1">12-2127</strain>
    </source>
</reference>
<name>A0A702L7W7_SALER</name>
<proteinExistence type="predicted"/>
<dbReference type="EMBL" id="DAAMJT010000011">
    <property type="protein sequence ID" value="HAC6951932.1"/>
    <property type="molecule type" value="Genomic_DNA"/>
</dbReference>
<evidence type="ECO:0000313" key="1">
    <source>
        <dbReference type="EMBL" id="HAC6951932.1"/>
    </source>
</evidence>
<protein>
    <submittedName>
        <fullName evidence="1">DUF2544 domain-containing protein</fullName>
    </submittedName>
</protein>
<comment type="caution">
    <text evidence="1">The sequence shown here is derived from an EMBL/GenBank/DDBJ whole genome shotgun (WGS) entry which is preliminary data.</text>
</comment>
<gene>
    <name evidence="1" type="ORF">G0D74_09440</name>
</gene>
<accession>A0A702L7W7</accession>
<sequence length="282" mass="29543">MKKLDNVVASLTLILLLIFSSSCLAKNKLMSVAFPSETIYYGIVPGGNVGRLSYDIMVVTPSEVAYGKYSSGAVGVNLSLVSWTGSGPAPKIKIVSVDKTVDDSHCPGMPSSDWSCGSMTLGVTLEGDDAGCPWVAAVNVTNTALKGPPYVGPYTRSTICPTIPIDTYDVSWSPDSIQHNKVLSVDATGGTVTTVLPTYLMESGTLCDGSKNDSRSAYCRVVATGVRISVLGCSDGIVTATATAHPVTDKELHDINVAVNTKNVGSGTAQATCNFQYIIEEL</sequence>
<dbReference type="Pfam" id="PF11245">
    <property type="entry name" value="DUF2544"/>
    <property type="match status" value="1"/>
</dbReference>
<dbReference type="InterPro" id="IPR021407">
    <property type="entry name" value="DUF2544"/>
</dbReference>
<organism evidence="1">
    <name type="scientific">Salmonella enterica subsp. salamae</name>
    <dbReference type="NCBI Taxonomy" id="59202"/>
    <lineage>
        <taxon>Bacteria</taxon>
        <taxon>Pseudomonadati</taxon>
        <taxon>Pseudomonadota</taxon>
        <taxon>Gammaproteobacteria</taxon>
        <taxon>Enterobacterales</taxon>
        <taxon>Enterobacteriaceae</taxon>
        <taxon>Salmonella</taxon>
    </lineage>
</organism>